<evidence type="ECO:0000313" key="13">
    <source>
        <dbReference type="Proteomes" id="UP001196379"/>
    </source>
</evidence>
<evidence type="ECO:0000259" key="9">
    <source>
        <dbReference type="Pfam" id="PF12832"/>
    </source>
</evidence>
<evidence type="ECO:0000256" key="3">
    <source>
        <dbReference type="ARBA" id="ARBA00022475"/>
    </source>
</evidence>
<feature type="transmembrane region" description="Helical" evidence="8">
    <location>
        <begin position="359"/>
        <end position="376"/>
    </location>
</feature>
<dbReference type="GO" id="GO:0005886">
    <property type="term" value="C:plasma membrane"/>
    <property type="evidence" value="ECO:0007669"/>
    <property type="project" value="UniProtKB-SubCell"/>
</dbReference>
<dbReference type="GO" id="GO:0015528">
    <property type="term" value="F:lactose:proton symporter activity"/>
    <property type="evidence" value="ECO:0007669"/>
    <property type="project" value="TreeGrafter"/>
</dbReference>
<dbReference type="PANTHER" id="PTHR23522">
    <property type="entry name" value="BLL5896 PROTEIN"/>
    <property type="match status" value="1"/>
</dbReference>
<name>A0A949SZ03_9PAST</name>
<feature type="transmembrane region" description="Helical" evidence="8">
    <location>
        <begin position="331"/>
        <end position="353"/>
    </location>
</feature>
<dbReference type="Pfam" id="PF12832">
    <property type="entry name" value="MFS_1_like"/>
    <property type="match status" value="1"/>
</dbReference>
<organism evidence="11 12">
    <name type="scientific">Ursidibacter maritimus</name>
    <dbReference type="NCBI Taxonomy" id="1331689"/>
    <lineage>
        <taxon>Bacteria</taxon>
        <taxon>Pseudomonadati</taxon>
        <taxon>Pseudomonadota</taxon>
        <taxon>Gammaproteobacteria</taxon>
        <taxon>Pasteurellales</taxon>
        <taxon>Pasteurellaceae</taxon>
        <taxon>Ursidibacter</taxon>
    </lineage>
</organism>
<evidence type="ECO:0000256" key="7">
    <source>
        <dbReference type="ARBA" id="ARBA00023136"/>
    </source>
</evidence>
<feature type="transmembrane region" description="Helical" evidence="8">
    <location>
        <begin position="135"/>
        <end position="153"/>
    </location>
</feature>
<feature type="transmembrane region" description="Helical" evidence="8">
    <location>
        <begin position="207"/>
        <end position="227"/>
    </location>
</feature>
<dbReference type="GO" id="GO:0030395">
    <property type="term" value="F:lactose binding"/>
    <property type="evidence" value="ECO:0007669"/>
    <property type="project" value="TreeGrafter"/>
</dbReference>
<evidence type="ECO:0000256" key="4">
    <source>
        <dbReference type="ARBA" id="ARBA00022519"/>
    </source>
</evidence>
<dbReference type="Proteomes" id="UP001196379">
    <property type="component" value="Unassembled WGS sequence"/>
</dbReference>
<dbReference type="Gene3D" id="1.20.1250.20">
    <property type="entry name" value="MFS general substrate transporter like domains"/>
    <property type="match status" value="2"/>
</dbReference>
<proteinExistence type="predicted"/>
<dbReference type="Proteomes" id="UP000732858">
    <property type="component" value="Unassembled WGS sequence"/>
</dbReference>
<evidence type="ECO:0000256" key="5">
    <source>
        <dbReference type="ARBA" id="ARBA00022692"/>
    </source>
</evidence>
<dbReference type="AlphaFoldDB" id="A0A949SZ03"/>
<dbReference type="InterPro" id="IPR026032">
    <property type="entry name" value="HcaT-like"/>
</dbReference>
<dbReference type="NCBIfam" id="NF037955">
    <property type="entry name" value="mfs"/>
    <property type="match status" value="1"/>
</dbReference>
<feature type="transmembrane region" description="Helical" evidence="8">
    <location>
        <begin position="159"/>
        <end position="186"/>
    </location>
</feature>
<feature type="transmembrane region" description="Helical" evidence="8">
    <location>
        <begin position="41"/>
        <end position="60"/>
    </location>
</feature>
<comment type="subcellular location">
    <subcellularLocation>
        <location evidence="1">Cell inner membrane</location>
        <topology evidence="1">Multi-pass membrane protein</topology>
    </subcellularLocation>
</comment>
<feature type="transmembrane region" description="Helical" evidence="8">
    <location>
        <begin position="270"/>
        <end position="287"/>
    </location>
</feature>
<evidence type="ECO:0000256" key="1">
    <source>
        <dbReference type="ARBA" id="ARBA00004429"/>
    </source>
</evidence>
<dbReference type="OrthoDB" id="9150135at2"/>
<evidence type="ECO:0000313" key="12">
    <source>
        <dbReference type="Proteomes" id="UP000732858"/>
    </source>
</evidence>
<keyword evidence="13" id="KW-1185">Reference proteome</keyword>
<evidence type="ECO:0000313" key="10">
    <source>
        <dbReference type="EMBL" id="MBV6530904.1"/>
    </source>
</evidence>
<reference evidence="11 13" key="1">
    <citation type="journal article" date="2021" name="Mol. Ecol.">
        <title>Polar bear-adapted Ursidibacter maritimus are remarkably conserved after generations in captivity.</title>
        <authorList>
            <person name="Espinosa-Gongora C."/>
            <person name="Hansen M.J."/>
            <person name="Bertelsen M.F."/>
            <person name="Bojesen A.M."/>
        </authorList>
    </citation>
    <scope>NUCLEOTIDE SEQUENCE</scope>
    <source>
        <strain evidence="11">Pb43105x</strain>
        <strain evidence="10 13">Pb43106</strain>
    </source>
</reference>
<feature type="transmembrane region" description="Helical" evidence="8">
    <location>
        <begin position="96"/>
        <end position="115"/>
    </location>
</feature>
<dbReference type="GeneID" id="65548513"/>
<dbReference type="EMBL" id="JABULY010000001">
    <property type="protein sequence ID" value="MBV6530904.1"/>
    <property type="molecule type" value="Genomic_DNA"/>
</dbReference>
<gene>
    <name evidence="10" type="ORF">HT657_01870</name>
    <name evidence="11" type="ORF">HT672_03905</name>
</gene>
<evidence type="ECO:0000313" key="11">
    <source>
        <dbReference type="EMBL" id="MBV6546438.1"/>
    </source>
</evidence>
<accession>A0A949SZ03</accession>
<evidence type="ECO:0000256" key="2">
    <source>
        <dbReference type="ARBA" id="ARBA00022448"/>
    </source>
</evidence>
<feature type="transmembrane region" description="Helical" evidence="8">
    <location>
        <begin position="239"/>
        <end position="258"/>
    </location>
</feature>
<dbReference type="InterPro" id="IPR024989">
    <property type="entry name" value="MFS_assoc_dom"/>
</dbReference>
<keyword evidence="6 8" id="KW-1133">Transmembrane helix</keyword>
<dbReference type="RefSeq" id="WP_157402689.1">
    <property type="nucleotide sequence ID" value="NZ_JABULY010000001.1"/>
</dbReference>
<keyword evidence="7 8" id="KW-0472">Membrane</keyword>
<feature type="transmembrane region" description="Helical" evidence="8">
    <location>
        <begin position="293"/>
        <end position="310"/>
    </location>
</feature>
<feature type="domain" description="Major facilitator superfamily associated" evidence="9">
    <location>
        <begin position="11"/>
        <end position="362"/>
    </location>
</feature>
<dbReference type="PANTHER" id="PTHR23522:SF10">
    <property type="entry name" value="3-PHENYLPROPIONIC ACID TRANSPORTER-RELATED"/>
    <property type="match status" value="1"/>
</dbReference>
<dbReference type="InterPro" id="IPR036259">
    <property type="entry name" value="MFS_trans_sf"/>
</dbReference>
<dbReference type="PIRSF" id="PIRSF004925">
    <property type="entry name" value="HcaT"/>
    <property type="match status" value="1"/>
</dbReference>
<evidence type="ECO:0000256" key="6">
    <source>
        <dbReference type="ARBA" id="ARBA00022989"/>
    </source>
</evidence>
<keyword evidence="3" id="KW-1003">Cell membrane</keyword>
<dbReference type="EMBL" id="JABUMC010000006">
    <property type="protein sequence ID" value="MBV6546438.1"/>
    <property type="molecule type" value="Genomic_DNA"/>
</dbReference>
<sequence length="383" mass="42897">MIKLTPFQWSSFNFFGYYAAFGVLLPFLPVWLQHNNYDTEMIGVLISLGYLFRFIGAMYFSRVSNPNKLIPLNRFLTWATVVMLGVMAWVVGSIWLFLPAIALFHIFNGGSMPIADTIASSWQQQIGLDYGKSRLFGSIAFVIGLTSTGYLIGLLGESAIIGILAGWLVFLGIGISANPTQVFNVVESTESKDDQLSYWQLFKVPNTMRMLIAISLIQGSHAVYYAYSTIYWSSNGISTQGVSLLWSSAVVAEIIIFFFSHKLFKTWKTYNLMLFSALGAVVRWITLASTNEVIIVAMAQTLHAVSYVVGHYAMIRYISMQTVSHIAKLQALYFSLASCMVLALFTFIAGLIYQSSPTFSFWLMAIFAFPAIFISPRKFETRV</sequence>
<keyword evidence="2" id="KW-0813">Transport</keyword>
<feature type="transmembrane region" description="Helical" evidence="8">
    <location>
        <begin position="12"/>
        <end position="29"/>
    </location>
</feature>
<protein>
    <submittedName>
        <fullName evidence="11">3-phenylpropionate MFS transporter</fullName>
    </submittedName>
</protein>
<dbReference type="SUPFAM" id="SSF103473">
    <property type="entry name" value="MFS general substrate transporter"/>
    <property type="match status" value="1"/>
</dbReference>
<keyword evidence="4" id="KW-0997">Cell inner membrane</keyword>
<feature type="transmembrane region" description="Helical" evidence="8">
    <location>
        <begin position="72"/>
        <end position="90"/>
    </location>
</feature>
<comment type="caution">
    <text evidence="11">The sequence shown here is derived from an EMBL/GenBank/DDBJ whole genome shotgun (WGS) entry which is preliminary data.</text>
</comment>
<evidence type="ECO:0000256" key="8">
    <source>
        <dbReference type="SAM" id="Phobius"/>
    </source>
</evidence>
<keyword evidence="5 8" id="KW-0812">Transmembrane</keyword>
<dbReference type="NCBIfam" id="NF008346">
    <property type="entry name" value="PRK11128.1"/>
    <property type="match status" value="1"/>
</dbReference>